<dbReference type="GO" id="GO:0005741">
    <property type="term" value="C:mitochondrial outer membrane"/>
    <property type="evidence" value="ECO:0007669"/>
    <property type="project" value="TreeGrafter"/>
</dbReference>
<dbReference type="GO" id="GO:0043066">
    <property type="term" value="P:negative regulation of apoptotic process"/>
    <property type="evidence" value="ECO:0007669"/>
    <property type="project" value="TreeGrafter"/>
</dbReference>
<keyword evidence="2" id="KW-0812">Transmembrane</keyword>
<accession>A0A7J8AU54</accession>
<organism evidence="3 4">
    <name type="scientific">Rhinolophus ferrumequinum</name>
    <name type="common">Greater horseshoe bat</name>
    <dbReference type="NCBI Taxonomy" id="59479"/>
    <lineage>
        <taxon>Eukaryota</taxon>
        <taxon>Metazoa</taxon>
        <taxon>Chordata</taxon>
        <taxon>Craniata</taxon>
        <taxon>Vertebrata</taxon>
        <taxon>Euteleostomi</taxon>
        <taxon>Mammalia</taxon>
        <taxon>Eutheria</taxon>
        <taxon>Laurasiatheria</taxon>
        <taxon>Chiroptera</taxon>
        <taxon>Yinpterochiroptera</taxon>
        <taxon>Rhinolophoidea</taxon>
        <taxon>Rhinolophidae</taxon>
        <taxon>Rhinolophinae</taxon>
        <taxon>Rhinolophus</taxon>
    </lineage>
</organism>
<dbReference type="GO" id="GO:0044233">
    <property type="term" value="C:mitochondria-associated endoplasmic reticulum membrane contact site"/>
    <property type="evidence" value="ECO:0007669"/>
    <property type="project" value="TreeGrafter"/>
</dbReference>
<dbReference type="Proteomes" id="UP000585614">
    <property type="component" value="Unassembled WGS sequence"/>
</dbReference>
<protein>
    <submittedName>
        <fullName evidence="3">Fetal and adult testis expressed 1</fullName>
    </submittedName>
</protein>
<gene>
    <name evidence="3" type="ORF">mRhiFer1_005028</name>
</gene>
<dbReference type="InterPro" id="IPR039153">
    <property type="entry name" value="FATE1"/>
</dbReference>
<dbReference type="EMBL" id="JACAGC010000001">
    <property type="protein sequence ID" value="KAF6389968.1"/>
    <property type="molecule type" value="Genomic_DNA"/>
</dbReference>
<dbReference type="PANTHER" id="PTHR21128">
    <property type="entry name" value="FETAL AND ADULT TESTIS-EXPRESSED TRANSCRIPT PROTEIN"/>
    <property type="match status" value="1"/>
</dbReference>
<sequence length="175" mass="19780">MAESPSNVKQELAPESHGQRQETLMIDEILERAYSSLGASQRRQKLNSNAAGSAAGQTIRNMTATWPKKVGAQLQIPIMSSEPSHENVQRQEYPGSLQGTRVRYECNPEADLIAEIGLEELTGLEMEVMRRQMHMIMERLCALENQVIAWRYKGVVFLSVLVSACAVNLWQWLRH</sequence>
<evidence type="ECO:0000313" key="4">
    <source>
        <dbReference type="Proteomes" id="UP000585614"/>
    </source>
</evidence>
<dbReference type="PANTHER" id="PTHR21128:SF0">
    <property type="entry name" value="FETAL AND ADULT TESTIS-EXPRESSED TRANSCRIPT PROTEIN"/>
    <property type="match status" value="1"/>
</dbReference>
<evidence type="ECO:0000313" key="3">
    <source>
        <dbReference type="EMBL" id="KAF6389968.1"/>
    </source>
</evidence>
<keyword evidence="2" id="KW-0472">Membrane</keyword>
<dbReference type="GO" id="GO:0051562">
    <property type="term" value="P:negative regulation of mitochondrial calcium ion concentration"/>
    <property type="evidence" value="ECO:0007669"/>
    <property type="project" value="TreeGrafter"/>
</dbReference>
<name>A0A7J8AU54_RHIFE</name>
<feature type="region of interest" description="Disordered" evidence="1">
    <location>
        <begin position="1"/>
        <end position="21"/>
    </location>
</feature>
<evidence type="ECO:0000256" key="1">
    <source>
        <dbReference type="SAM" id="MobiDB-lite"/>
    </source>
</evidence>
<feature type="transmembrane region" description="Helical" evidence="2">
    <location>
        <begin position="155"/>
        <end position="173"/>
    </location>
</feature>
<dbReference type="GO" id="GO:0005783">
    <property type="term" value="C:endoplasmic reticulum"/>
    <property type="evidence" value="ECO:0007669"/>
    <property type="project" value="TreeGrafter"/>
</dbReference>
<dbReference type="GO" id="GO:0031625">
    <property type="term" value="F:ubiquitin protein ligase binding"/>
    <property type="evidence" value="ECO:0007669"/>
    <property type="project" value="TreeGrafter"/>
</dbReference>
<proteinExistence type="predicted"/>
<dbReference type="AlphaFoldDB" id="A0A7J8AU54"/>
<comment type="caution">
    <text evidence="3">The sequence shown here is derived from an EMBL/GenBank/DDBJ whole genome shotgun (WGS) entry which is preliminary data.</text>
</comment>
<evidence type="ECO:0000256" key="2">
    <source>
        <dbReference type="SAM" id="Phobius"/>
    </source>
</evidence>
<keyword evidence="2" id="KW-1133">Transmembrane helix</keyword>
<reference evidence="3 4" key="1">
    <citation type="journal article" date="2020" name="Nature">
        <title>Six reference-quality genomes reveal evolution of bat adaptations.</title>
        <authorList>
            <person name="Jebb D."/>
            <person name="Huang Z."/>
            <person name="Pippel M."/>
            <person name="Hughes G.M."/>
            <person name="Lavrichenko K."/>
            <person name="Devanna P."/>
            <person name="Winkler S."/>
            <person name="Jermiin L.S."/>
            <person name="Skirmuntt E.C."/>
            <person name="Katzourakis A."/>
            <person name="Burkitt-Gray L."/>
            <person name="Ray D.A."/>
            <person name="Sullivan K.A.M."/>
            <person name="Roscito J.G."/>
            <person name="Kirilenko B.M."/>
            <person name="Davalos L.M."/>
            <person name="Corthals A.P."/>
            <person name="Power M.L."/>
            <person name="Jones G."/>
            <person name="Ransome R.D."/>
            <person name="Dechmann D.K.N."/>
            <person name="Locatelli A.G."/>
            <person name="Puechmaille S.J."/>
            <person name="Fedrigo O."/>
            <person name="Jarvis E.D."/>
            <person name="Hiller M."/>
            <person name="Vernes S.C."/>
            <person name="Myers E.W."/>
            <person name="Teeling E.C."/>
        </authorList>
    </citation>
    <scope>NUCLEOTIDE SEQUENCE [LARGE SCALE GENOMIC DNA]</scope>
    <source>
        <strain evidence="3">MRhiFer1</strain>
        <tissue evidence="3">Lung</tissue>
    </source>
</reference>